<dbReference type="NCBIfam" id="TIGR01060">
    <property type="entry name" value="eno"/>
    <property type="match status" value="1"/>
</dbReference>
<name>A0A8C9X371_SANLU</name>
<feature type="domain" description="Enolase N-terminal" evidence="16">
    <location>
        <begin position="3"/>
        <end position="119"/>
    </location>
</feature>
<evidence type="ECO:0000256" key="10">
    <source>
        <dbReference type="ARBA" id="ARBA00031125"/>
    </source>
</evidence>
<dbReference type="Proteomes" id="UP000694568">
    <property type="component" value="Unplaced"/>
</dbReference>
<evidence type="ECO:0000256" key="7">
    <source>
        <dbReference type="ARBA" id="ARBA00022842"/>
    </source>
</evidence>
<dbReference type="SUPFAM" id="SSF54826">
    <property type="entry name" value="Enolase N-terminal domain-like"/>
    <property type="match status" value="1"/>
</dbReference>
<dbReference type="InterPro" id="IPR020810">
    <property type="entry name" value="Enolase_C"/>
</dbReference>
<dbReference type="GO" id="GO:0000287">
    <property type="term" value="F:magnesium ion binding"/>
    <property type="evidence" value="ECO:0007669"/>
    <property type="project" value="InterPro"/>
</dbReference>
<evidence type="ECO:0000259" key="16">
    <source>
        <dbReference type="SMART" id="SM01193"/>
    </source>
</evidence>
<feature type="binding site" evidence="14">
    <location>
        <position position="230"/>
    </location>
    <ligand>
        <name>Mg(2+)</name>
        <dbReference type="ChEBI" id="CHEBI:18420"/>
    </ligand>
</feature>
<dbReference type="Gene3D" id="3.30.390.10">
    <property type="entry name" value="Enolase-like, N-terminal domain"/>
    <property type="match status" value="1"/>
</dbReference>
<dbReference type="GeneTree" id="ENSGT00950000182805"/>
<evidence type="ECO:0000256" key="4">
    <source>
        <dbReference type="ARBA" id="ARBA00012058"/>
    </source>
</evidence>
<keyword evidence="18" id="KW-1185">Reference proteome</keyword>
<keyword evidence="9" id="KW-0456">Lyase</keyword>
<feature type="active site" description="Proton donor" evidence="12">
    <location>
        <position position="195"/>
    </location>
</feature>
<comment type="similarity">
    <text evidence="3">Belongs to the enolase family.</text>
</comment>
<dbReference type="PRINTS" id="PR00148">
    <property type="entry name" value="ENOLASE"/>
</dbReference>
<comment type="pathway">
    <text evidence="2">Carbohydrate degradation; glycolysis; pyruvate from D-glyceraldehyde 3-phosphate: step 4/5.</text>
</comment>
<comment type="catalytic activity">
    <reaction evidence="11">
        <text>(2R)-2-phosphoglycerate = phosphoenolpyruvate + H2O</text>
        <dbReference type="Rhea" id="RHEA:10164"/>
        <dbReference type="ChEBI" id="CHEBI:15377"/>
        <dbReference type="ChEBI" id="CHEBI:58289"/>
        <dbReference type="ChEBI" id="CHEBI:58702"/>
        <dbReference type="EC" id="4.2.1.11"/>
    </reaction>
</comment>
<dbReference type="SFLD" id="SFLDF00002">
    <property type="entry name" value="enolase"/>
    <property type="match status" value="1"/>
</dbReference>
<dbReference type="PANTHER" id="PTHR11902">
    <property type="entry name" value="ENOLASE"/>
    <property type="match status" value="1"/>
</dbReference>
<evidence type="ECO:0000256" key="13">
    <source>
        <dbReference type="PIRSR" id="PIRSR001400-2"/>
    </source>
</evidence>
<feature type="binding site" evidence="14">
    <location>
        <position position="278"/>
    </location>
    <ligand>
        <name>Mg(2+)</name>
        <dbReference type="ChEBI" id="CHEBI:18420"/>
    </ligand>
</feature>
<dbReference type="CDD" id="cd03313">
    <property type="entry name" value="enolase"/>
    <property type="match status" value="1"/>
</dbReference>
<evidence type="ECO:0000256" key="1">
    <source>
        <dbReference type="ARBA" id="ARBA00004496"/>
    </source>
</evidence>
<keyword evidence="8" id="KW-0324">Glycolysis</keyword>
<comment type="subcellular location">
    <subcellularLocation>
        <location evidence="1">Cytoplasm</location>
    </subcellularLocation>
</comment>
<accession>A0A8C9X371</accession>
<dbReference type="GO" id="GO:0006096">
    <property type="term" value="P:glycolytic process"/>
    <property type="evidence" value="ECO:0007669"/>
    <property type="project" value="UniProtKB-UniPathway"/>
</dbReference>
<evidence type="ECO:0000256" key="12">
    <source>
        <dbReference type="PIRSR" id="PIRSR001400-1"/>
    </source>
</evidence>
<evidence type="ECO:0000256" key="9">
    <source>
        <dbReference type="ARBA" id="ARBA00023239"/>
    </source>
</evidence>
<evidence type="ECO:0000313" key="17">
    <source>
        <dbReference type="Ensembl" id="ENSSLUP00000005381.1"/>
    </source>
</evidence>
<dbReference type="InterPro" id="IPR020811">
    <property type="entry name" value="Enolase_N"/>
</dbReference>
<evidence type="ECO:0000256" key="3">
    <source>
        <dbReference type="ARBA" id="ARBA00009604"/>
    </source>
</evidence>
<feature type="binding site" evidence="14">
    <location>
        <position position="303"/>
    </location>
    <ligand>
        <name>Mg(2+)</name>
        <dbReference type="ChEBI" id="CHEBI:18420"/>
    </ligand>
</feature>
<dbReference type="Ensembl" id="ENSSLUT00000005528.1">
    <property type="protein sequence ID" value="ENSSLUP00000005381.1"/>
    <property type="gene ID" value="ENSSLUG00000002313.1"/>
</dbReference>
<dbReference type="SUPFAM" id="SSF51604">
    <property type="entry name" value="Enolase C-terminal domain-like"/>
    <property type="match status" value="1"/>
</dbReference>
<feature type="binding site" evidence="13">
    <location>
        <position position="143"/>
    </location>
    <ligand>
        <name>substrate</name>
    </ligand>
</feature>
<dbReference type="InterPro" id="IPR029017">
    <property type="entry name" value="Enolase-like_N"/>
</dbReference>
<comment type="cofactor">
    <cofactor evidence="14">
        <name>Mg(2+)</name>
        <dbReference type="ChEBI" id="CHEBI:18420"/>
    </cofactor>
    <text evidence="14">Mg(2+) is required for catalysis and for stabilizing the dimer.</text>
</comment>
<evidence type="ECO:0000256" key="5">
    <source>
        <dbReference type="ARBA" id="ARBA00022490"/>
    </source>
</evidence>
<dbReference type="SMART" id="SM01192">
    <property type="entry name" value="Enolase_C"/>
    <property type="match status" value="1"/>
</dbReference>
<organism evidence="17 18">
    <name type="scientific">Sander lucioperca</name>
    <name type="common">Pike-perch</name>
    <name type="synonym">Perca lucioperca</name>
    <dbReference type="NCBI Taxonomy" id="283035"/>
    <lineage>
        <taxon>Eukaryota</taxon>
        <taxon>Metazoa</taxon>
        <taxon>Chordata</taxon>
        <taxon>Craniata</taxon>
        <taxon>Vertebrata</taxon>
        <taxon>Euteleostomi</taxon>
        <taxon>Actinopterygii</taxon>
        <taxon>Neopterygii</taxon>
        <taxon>Teleostei</taxon>
        <taxon>Neoteleostei</taxon>
        <taxon>Acanthomorphata</taxon>
        <taxon>Eupercaria</taxon>
        <taxon>Perciformes</taxon>
        <taxon>Percoidei</taxon>
        <taxon>Percidae</taxon>
        <taxon>Luciopercinae</taxon>
        <taxon>Sander</taxon>
    </lineage>
</organism>
<feature type="binding site" evidence="13">
    <location>
        <position position="278"/>
    </location>
    <ligand>
        <name>substrate</name>
    </ligand>
</feature>
<evidence type="ECO:0000256" key="8">
    <source>
        <dbReference type="ARBA" id="ARBA00023152"/>
    </source>
</evidence>
<dbReference type="PANTHER" id="PTHR11902:SF12">
    <property type="entry name" value="ALPHA-ENOLASE"/>
    <property type="match status" value="1"/>
</dbReference>
<proteinExistence type="inferred from homology"/>
<dbReference type="GO" id="GO:0004634">
    <property type="term" value="F:phosphopyruvate hydratase activity"/>
    <property type="evidence" value="ECO:0007669"/>
    <property type="project" value="UniProtKB-EC"/>
</dbReference>
<gene>
    <name evidence="17" type="primary">eno1a</name>
</gene>
<feature type="active site" description="Proton acceptor" evidence="12">
    <location>
        <position position="328"/>
    </location>
</feature>
<dbReference type="InterPro" id="IPR000941">
    <property type="entry name" value="Enolase"/>
</dbReference>
<dbReference type="GO" id="GO:0000015">
    <property type="term" value="C:phosphopyruvate hydratase complex"/>
    <property type="evidence" value="ECO:0007669"/>
    <property type="project" value="InterPro"/>
</dbReference>
<dbReference type="SMART" id="SM01193">
    <property type="entry name" value="Enolase_N"/>
    <property type="match status" value="1"/>
</dbReference>
<feature type="binding site" evidence="13">
    <location>
        <position position="379"/>
    </location>
    <ligand>
        <name>substrate</name>
    </ligand>
</feature>
<feature type="binding site" evidence="13">
    <location>
        <begin position="355"/>
        <end position="358"/>
    </location>
    <ligand>
        <name>substrate</name>
    </ligand>
</feature>
<feature type="binding site" evidence="13">
    <location>
        <position position="303"/>
    </location>
    <ligand>
        <name>substrate</name>
    </ligand>
</feature>
<dbReference type="Gene3D" id="3.20.20.120">
    <property type="entry name" value="Enolase-like C-terminal domain"/>
    <property type="match status" value="1"/>
</dbReference>
<evidence type="ECO:0000256" key="6">
    <source>
        <dbReference type="ARBA" id="ARBA00022723"/>
    </source>
</evidence>
<reference evidence="17" key="2">
    <citation type="submission" date="2025-09" db="UniProtKB">
        <authorList>
            <consortium name="Ensembl"/>
        </authorList>
    </citation>
    <scope>IDENTIFICATION</scope>
</reference>
<dbReference type="InterPro" id="IPR020809">
    <property type="entry name" value="Enolase_CS"/>
</dbReference>
<dbReference type="InterPro" id="IPR036849">
    <property type="entry name" value="Enolase-like_C_sf"/>
</dbReference>
<evidence type="ECO:0000256" key="11">
    <source>
        <dbReference type="ARBA" id="ARBA00048333"/>
    </source>
</evidence>
<dbReference type="FunFam" id="3.20.20.120:FF:000002">
    <property type="entry name" value="Enolase 1"/>
    <property type="match status" value="1"/>
</dbReference>
<evidence type="ECO:0000313" key="18">
    <source>
        <dbReference type="Proteomes" id="UP000694568"/>
    </source>
</evidence>
<evidence type="ECO:0000256" key="14">
    <source>
        <dbReference type="PIRSR" id="PIRSR001400-3"/>
    </source>
</evidence>
<dbReference type="PROSITE" id="PS00164">
    <property type="entry name" value="ENOLASE"/>
    <property type="match status" value="1"/>
</dbReference>
<feature type="binding site" evidence="13">
    <location>
        <position position="152"/>
    </location>
    <ligand>
        <name>substrate</name>
    </ligand>
</feature>
<dbReference type="Pfam" id="PF00113">
    <property type="entry name" value="Enolase_C"/>
    <property type="match status" value="1"/>
</dbReference>
<dbReference type="Pfam" id="PF03952">
    <property type="entry name" value="Enolase_N"/>
    <property type="match status" value="1"/>
</dbReference>
<dbReference type="UniPathway" id="UPA00109">
    <property type="reaction ID" value="UER00187"/>
</dbReference>
<evidence type="ECO:0000259" key="15">
    <source>
        <dbReference type="SMART" id="SM01192"/>
    </source>
</evidence>
<feature type="domain" description="Enolase C-terminal TIM barrel" evidence="15">
    <location>
        <begin position="127"/>
        <end position="416"/>
    </location>
</feature>
<dbReference type="PIRSF" id="PIRSF001400">
    <property type="entry name" value="Enolase"/>
    <property type="match status" value="1"/>
</dbReference>
<reference evidence="17" key="1">
    <citation type="submission" date="2025-08" db="UniProtKB">
        <authorList>
            <consortium name="Ensembl"/>
        </authorList>
    </citation>
    <scope>IDENTIFICATION</scope>
</reference>
<sequence length="417" mass="45498">MSILKIHAREIFDSRGNPTVEVDLYTKKGLFRAAVPSGASTGIYEALELRDNDKTRYMGKGVKRAVKYVNEFLAPALCNQVNKVSMKNAKFGANAILGVSLAVCKAGAAEKGVPLYRHIADLAGNPEVILPVPAFNVINGGSHAGNKLAMQEFMILPVGASTFKEAMRIGAEVYHNLKNVIKEKYGKDATNVGDEGGFAPNILENKEALELLKNAIAKAGYTDKIVIGMDVAASEFYKGGKYDLDFKSPDDPSRYISPDQLADLYRSFVKDYPVVSIEDPFDQDDWEAWTKFTASTSIQVVGDDLTVTNPKRIAKGVAEKSCNCLLLKVNQIGSVTESLQACKMAQSNGWGVMVSHRSGETEDTFIADLVVGLCTGQIKTGAPCRSERLAKYNQLLRIEEELGDKARFAGQNFRHPI</sequence>
<dbReference type="AlphaFoldDB" id="A0A8C9X371"/>
<dbReference type="SFLD" id="SFLDS00001">
    <property type="entry name" value="Enolase"/>
    <property type="match status" value="1"/>
</dbReference>
<evidence type="ECO:0000256" key="2">
    <source>
        <dbReference type="ARBA" id="ARBA00005031"/>
    </source>
</evidence>
<protein>
    <recommendedName>
        <fullName evidence="4">phosphopyruvate hydratase</fullName>
        <ecNumber evidence="4">4.2.1.11</ecNumber>
    </recommendedName>
    <alternativeName>
        <fullName evidence="10">2-phospho-D-glycerate hydro-lyase</fullName>
    </alternativeName>
</protein>
<dbReference type="SFLD" id="SFLDG00178">
    <property type="entry name" value="enolase"/>
    <property type="match status" value="1"/>
</dbReference>
<keyword evidence="7 14" id="KW-0460">Magnesium</keyword>
<dbReference type="HAMAP" id="MF_00318">
    <property type="entry name" value="Enolase"/>
    <property type="match status" value="1"/>
</dbReference>
<keyword evidence="5" id="KW-0963">Cytoplasm</keyword>
<dbReference type="EC" id="4.2.1.11" evidence="4"/>
<keyword evidence="6 14" id="KW-0479">Metal-binding</keyword>